<evidence type="ECO:0000313" key="3">
    <source>
        <dbReference type="Proteomes" id="UP000216605"/>
    </source>
</evidence>
<dbReference type="Pfam" id="PF10988">
    <property type="entry name" value="DUF2807"/>
    <property type="match status" value="1"/>
</dbReference>
<proteinExistence type="predicted"/>
<gene>
    <name evidence="2" type="ORF">CHU92_06495</name>
</gene>
<feature type="domain" description="Putative auto-transporter adhesin head GIN" evidence="1">
    <location>
        <begin position="47"/>
        <end position="226"/>
    </location>
</feature>
<dbReference type="AlphaFoldDB" id="A0A255Z9K7"/>
<sequence>MYMLKILIYTIKIIITATLALLVSSCGYRKIEGTGNVVTKTRPLTGFNSISAEGGLDIVIEQSSQTSVTVEADENLHQHIKTELKGNTLFISTDADIDNAEAKKVIVQLPLIKGIASEGGVSVEGKNIIKADNIDLDGGGGSMIEISVDAVSVNCESGSGSNIKIHGKTGRLNVDASGGSVISAKGLAAKSVKAEASSGARIYVNASKELVAEASSGSKVLYASTPEKLSKKVSSGGDVAQD</sequence>
<accession>A0A255Z9K7</accession>
<dbReference type="InterPro" id="IPR021255">
    <property type="entry name" value="DUF2807"/>
</dbReference>
<dbReference type="Gene3D" id="2.160.20.120">
    <property type="match status" value="1"/>
</dbReference>
<dbReference type="EMBL" id="NOXV01000235">
    <property type="protein sequence ID" value="OYQ38112.1"/>
    <property type="molecule type" value="Genomic_DNA"/>
</dbReference>
<dbReference type="Proteomes" id="UP000216605">
    <property type="component" value="Unassembled WGS sequence"/>
</dbReference>
<evidence type="ECO:0000259" key="1">
    <source>
        <dbReference type="Pfam" id="PF10988"/>
    </source>
</evidence>
<dbReference type="PROSITE" id="PS51257">
    <property type="entry name" value="PROKAR_LIPOPROTEIN"/>
    <property type="match status" value="1"/>
</dbReference>
<evidence type="ECO:0000313" key="2">
    <source>
        <dbReference type="EMBL" id="OYQ38112.1"/>
    </source>
</evidence>
<name>A0A255Z9K7_9FLAO</name>
<organism evidence="2 3">
    <name type="scientific">Flavobacterium cyanobacteriorum</name>
    <dbReference type="NCBI Taxonomy" id="2022802"/>
    <lineage>
        <taxon>Bacteria</taxon>
        <taxon>Pseudomonadati</taxon>
        <taxon>Bacteroidota</taxon>
        <taxon>Flavobacteriia</taxon>
        <taxon>Flavobacteriales</taxon>
        <taxon>Flavobacteriaceae</taxon>
        <taxon>Flavobacterium</taxon>
    </lineage>
</organism>
<protein>
    <recommendedName>
        <fullName evidence="1">Putative auto-transporter adhesin head GIN domain-containing protein</fullName>
    </recommendedName>
</protein>
<reference evidence="2 3" key="1">
    <citation type="submission" date="2017-07" db="EMBL/GenBank/DDBJ databases">
        <title>Flavobacterium cyanobacteriorum sp. nov., isolated from cyanobacterial aggregates in a eutrophic lake.</title>
        <authorList>
            <person name="Cai H."/>
        </authorList>
    </citation>
    <scope>NUCLEOTIDE SEQUENCE [LARGE SCALE GENOMIC DNA]</scope>
    <source>
        <strain evidence="2 3">TH021</strain>
    </source>
</reference>
<dbReference type="OrthoDB" id="1422484at2"/>
<comment type="caution">
    <text evidence="2">The sequence shown here is derived from an EMBL/GenBank/DDBJ whole genome shotgun (WGS) entry which is preliminary data.</text>
</comment>
<keyword evidence="3" id="KW-1185">Reference proteome</keyword>